<proteinExistence type="predicted"/>
<evidence type="ECO:0000313" key="2">
    <source>
        <dbReference type="EMBL" id="SOQ43877.1"/>
    </source>
</evidence>
<organism evidence="2">
    <name type="scientific">Spodoptera frugiperda</name>
    <name type="common">Fall armyworm</name>
    <dbReference type="NCBI Taxonomy" id="7108"/>
    <lineage>
        <taxon>Eukaryota</taxon>
        <taxon>Metazoa</taxon>
        <taxon>Ecdysozoa</taxon>
        <taxon>Arthropoda</taxon>
        <taxon>Hexapoda</taxon>
        <taxon>Insecta</taxon>
        <taxon>Pterygota</taxon>
        <taxon>Neoptera</taxon>
        <taxon>Endopterygota</taxon>
        <taxon>Lepidoptera</taxon>
        <taxon>Glossata</taxon>
        <taxon>Ditrysia</taxon>
        <taxon>Noctuoidea</taxon>
        <taxon>Noctuidae</taxon>
        <taxon>Amphipyrinae</taxon>
        <taxon>Spodoptera</taxon>
    </lineage>
</organism>
<feature type="region of interest" description="Disordered" evidence="1">
    <location>
        <begin position="31"/>
        <end position="67"/>
    </location>
</feature>
<gene>
    <name evidence="2" type="ORF">SFRICE_001386</name>
</gene>
<accession>A0A2H1VSS8</accession>
<evidence type="ECO:0000256" key="1">
    <source>
        <dbReference type="SAM" id="MobiDB-lite"/>
    </source>
</evidence>
<sequence length="243" mass="27014">MLPNNSINTKKIITRRAILFFEGGKSANDFSRQGKARGSVRPLMTKNHPVPTTACRAKAPTSPLGSPQLRIRHQRKDFLLCRGCVYKHTSSHTHDTQTRNNNLWITQRVAPCGNRTRYPLRGSQLPNHRTNCALIMLFPIFFFLNTLPHIRIFSCVLCAFTNIQIHIHITPRNETTICGSHNKLLHEPVGSDLCLAVPCDLDQVVCPPCGWTSYAALAGTRSPLLASWPFGQNLSAPVAIGCP</sequence>
<name>A0A2H1VSS8_SPOFR</name>
<protein>
    <submittedName>
        <fullName evidence="2">SFRICE_001386</fullName>
    </submittedName>
</protein>
<dbReference type="EMBL" id="ODYU01004225">
    <property type="protein sequence ID" value="SOQ43877.1"/>
    <property type="molecule type" value="Genomic_DNA"/>
</dbReference>
<reference evidence="2" key="1">
    <citation type="submission" date="2016-07" db="EMBL/GenBank/DDBJ databases">
        <authorList>
            <person name="Bretaudeau A."/>
        </authorList>
    </citation>
    <scope>NUCLEOTIDE SEQUENCE</scope>
    <source>
        <strain evidence="2">Rice</strain>
        <tissue evidence="2">Whole body</tissue>
    </source>
</reference>
<dbReference type="AlphaFoldDB" id="A0A2H1VSS8"/>